<feature type="compositionally biased region" description="Polar residues" evidence="2">
    <location>
        <begin position="207"/>
        <end position="223"/>
    </location>
</feature>
<evidence type="ECO:0000259" key="3">
    <source>
        <dbReference type="PROSITE" id="PS50235"/>
    </source>
</evidence>
<feature type="region of interest" description="Disordered" evidence="2">
    <location>
        <begin position="355"/>
        <end position="426"/>
    </location>
</feature>
<dbReference type="InterPro" id="IPR028889">
    <property type="entry name" value="USP"/>
</dbReference>
<evidence type="ECO:0000313" key="4">
    <source>
        <dbReference type="EMBL" id="KAJ8762587.1"/>
    </source>
</evidence>
<protein>
    <recommendedName>
        <fullName evidence="3">USP domain-containing protein</fullName>
    </recommendedName>
</protein>
<dbReference type="InterPro" id="IPR018200">
    <property type="entry name" value="USP_CS"/>
</dbReference>
<dbReference type="GO" id="GO:0005634">
    <property type="term" value="C:nucleus"/>
    <property type="evidence" value="ECO:0007669"/>
    <property type="project" value="TreeGrafter"/>
</dbReference>
<dbReference type="AlphaFoldDB" id="A0AAV8T7B5"/>
<dbReference type="PROSITE" id="PS00972">
    <property type="entry name" value="USP_1"/>
    <property type="match status" value="1"/>
</dbReference>
<reference evidence="4 5" key="1">
    <citation type="submission" date="2021-09" db="EMBL/GenBank/DDBJ databases">
        <title>Genomic insights and catalytic innovation underlie evolution of tropane alkaloids biosynthesis.</title>
        <authorList>
            <person name="Wang Y.-J."/>
            <person name="Tian T."/>
            <person name="Huang J.-P."/>
            <person name="Huang S.-X."/>
        </authorList>
    </citation>
    <scope>NUCLEOTIDE SEQUENCE [LARGE SCALE GENOMIC DNA]</scope>
    <source>
        <strain evidence="4">KIB-2018</strain>
        <tissue evidence="4">Leaf</tissue>
    </source>
</reference>
<feature type="region of interest" description="Disordered" evidence="2">
    <location>
        <begin position="951"/>
        <end position="980"/>
    </location>
</feature>
<evidence type="ECO:0000256" key="2">
    <source>
        <dbReference type="SAM" id="MobiDB-lite"/>
    </source>
</evidence>
<dbReference type="GO" id="GO:0004843">
    <property type="term" value="F:cysteine-type deubiquitinase activity"/>
    <property type="evidence" value="ECO:0007669"/>
    <property type="project" value="InterPro"/>
</dbReference>
<feature type="domain" description="USP" evidence="3">
    <location>
        <begin position="566"/>
        <end position="871"/>
    </location>
</feature>
<evidence type="ECO:0000256" key="1">
    <source>
        <dbReference type="ARBA" id="ARBA00009085"/>
    </source>
</evidence>
<organism evidence="4 5">
    <name type="scientific">Erythroxylum novogranatense</name>
    <dbReference type="NCBI Taxonomy" id="1862640"/>
    <lineage>
        <taxon>Eukaryota</taxon>
        <taxon>Viridiplantae</taxon>
        <taxon>Streptophyta</taxon>
        <taxon>Embryophyta</taxon>
        <taxon>Tracheophyta</taxon>
        <taxon>Spermatophyta</taxon>
        <taxon>Magnoliopsida</taxon>
        <taxon>eudicotyledons</taxon>
        <taxon>Gunneridae</taxon>
        <taxon>Pentapetalae</taxon>
        <taxon>rosids</taxon>
        <taxon>fabids</taxon>
        <taxon>Malpighiales</taxon>
        <taxon>Erythroxylaceae</taxon>
        <taxon>Erythroxylum</taxon>
    </lineage>
</organism>
<comment type="caution">
    <text evidence="4">The sequence shown here is derived from an EMBL/GenBank/DDBJ whole genome shotgun (WGS) entry which is preliminary data.</text>
</comment>
<name>A0AAV8T7B5_9ROSI</name>
<dbReference type="InterPro" id="IPR001394">
    <property type="entry name" value="Peptidase_C19_UCH"/>
</dbReference>
<dbReference type="EMBL" id="JAIWQS010000006">
    <property type="protein sequence ID" value="KAJ8762587.1"/>
    <property type="molecule type" value="Genomic_DNA"/>
</dbReference>
<dbReference type="PANTHER" id="PTHR24006">
    <property type="entry name" value="UBIQUITIN CARBOXYL-TERMINAL HYDROLASE"/>
    <property type="match status" value="1"/>
</dbReference>
<feature type="compositionally biased region" description="Low complexity" evidence="2">
    <location>
        <begin position="951"/>
        <end position="979"/>
    </location>
</feature>
<dbReference type="InterPro" id="IPR038765">
    <property type="entry name" value="Papain-like_cys_pep_sf"/>
</dbReference>
<evidence type="ECO:0000313" key="5">
    <source>
        <dbReference type="Proteomes" id="UP001159364"/>
    </source>
</evidence>
<accession>A0AAV8T7B5</accession>
<dbReference type="GO" id="GO:0016579">
    <property type="term" value="P:protein deubiquitination"/>
    <property type="evidence" value="ECO:0007669"/>
    <property type="project" value="InterPro"/>
</dbReference>
<feature type="region of interest" description="Disordered" evidence="2">
    <location>
        <begin position="1084"/>
        <end position="1105"/>
    </location>
</feature>
<dbReference type="PROSITE" id="PS50235">
    <property type="entry name" value="USP_3"/>
    <property type="match status" value="1"/>
</dbReference>
<feature type="compositionally biased region" description="Low complexity" evidence="2">
    <location>
        <begin position="417"/>
        <end position="426"/>
    </location>
</feature>
<proteinExistence type="inferred from homology"/>
<dbReference type="FunFam" id="3.90.70.10:FF:000026">
    <property type="entry name" value="Ubiquitin carboxyl-terminal hydrolase 15"/>
    <property type="match status" value="1"/>
</dbReference>
<feature type="compositionally biased region" description="Low complexity" evidence="2">
    <location>
        <begin position="178"/>
        <end position="198"/>
    </location>
</feature>
<feature type="region of interest" description="Disordered" evidence="2">
    <location>
        <begin position="144"/>
        <end position="251"/>
    </location>
</feature>
<dbReference type="SUPFAM" id="SSF54001">
    <property type="entry name" value="Cysteine proteinases"/>
    <property type="match status" value="1"/>
</dbReference>
<dbReference type="Gene3D" id="3.90.70.10">
    <property type="entry name" value="Cysteine proteinases"/>
    <property type="match status" value="1"/>
</dbReference>
<comment type="similarity">
    <text evidence="1">Belongs to the peptidase C19 family.</text>
</comment>
<dbReference type="Pfam" id="PF00443">
    <property type="entry name" value="UCH"/>
    <property type="match status" value="1"/>
</dbReference>
<feature type="compositionally biased region" description="Basic and acidic residues" evidence="2">
    <location>
        <begin position="158"/>
        <end position="167"/>
    </location>
</feature>
<feature type="compositionally biased region" description="Basic and acidic residues" evidence="2">
    <location>
        <begin position="224"/>
        <end position="234"/>
    </location>
</feature>
<sequence>MHVTGVLVACVAFPVVFLVLRRKWRFSVARQEEIRRLLVLASEETARAELEATVSYTPAAVATTLPVAMNGYHCAVCYCPTTTRCAQCKAFRKCQIIHWRQGHKEECRPRDISFSTSNNASNSANRVSKPEQCIIDDSIYENANIRPTHSEPPFPDFSVKDGDDDKAPSVADTDGACSASESSGTFFSGFSSSSPGGESSDDISVGESVSSSEPYDSGKTSADVSRDIQDKVDQTKPSSPKFTSLVDSLDSTSKLSKLYNCRSDDDYEDSLSATSAPLSQSTIPVVRGSIKPQKFSDFWGRALDSVSSSSNAEDDSSLLSSNRAMKLSHYESSLQFKFNLSGSVDHISKVESSMAKVTSNDSHETAVGKPVNRLSSSVKSGVNEIKVRSSPSVSSEGSDCRDNKTSNGSDVPKSSELKSGSSYSSQLWSSSRSEENRFSPTNLDNSNHIASDIAGTFEFSKSKLPSDASQHKLTAGTSVRSVSKVINADVCPSNVSHNTSFSASSIYGLKSSVQKVVDQFRGPKCGRYSDKTQLNSFLGLLVFSSGTISVYLFVKLYTSNKVLQPFGLINCGNSCYANAVLQCLAFTPPLTAFFVQGLHSKACARKEWCFTCEFENLIFKAEEGKSPLSPVGILSQLPSMGSLLGNGREEDAHEFLRYAIDAMQSVCHKDAGVNTLGSAEEETTLVGLTFGGYLHSKIKCLNCHYKSERQERMMDLAVEIGGEIDKLEDALRRFTSTEILDGDNKYECCRCKSYQKARKKLAIMEAPNILTIALKRFQSGKFGKLNKPIRFPEVLNLAPYMSGTSDKTPIYRLYGVIVHLDVMNAAFSGHYVCYVKNIQNKWFKIDDSTVAAVELESVLTKGAYMLLYARCSPRATRLIRSKIVPSDAKGIGSLSRTSGKNTMFNSRSTSTRSNIVQVHPDSIGSDNIANVESFYLKFHRLQRILEEDSSSDNLSFTSSSNSDEGSYSTDSTRDSTSTDDLSDFIFGGCNSSWRNMPDSSDTSSSPSSSPMHYWKCQNTSRHQTYHEDAAMEDRDLCGLQPFESSRKLNLEGGVGPFLQPDTAKHRRNLSGGIIRETVSGKGLANPFNNVKPGLPYRRSTSERRD</sequence>
<dbReference type="PANTHER" id="PTHR24006:SF874">
    <property type="entry name" value="UBIQUITIN CARBOXYL-TERMINAL HYDROLASE 16"/>
    <property type="match status" value="1"/>
</dbReference>
<gene>
    <name evidence="4" type="ORF">K2173_008026</name>
</gene>
<dbReference type="InterPro" id="IPR050164">
    <property type="entry name" value="Peptidase_C19"/>
</dbReference>
<keyword evidence="5" id="KW-1185">Reference proteome</keyword>
<dbReference type="Proteomes" id="UP001159364">
    <property type="component" value="Linkage Group LG06"/>
</dbReference>
<dbReference type="GO" id="GO:0005829">
    <property type="term" value="C:cytosol"/>
    <property type="evidence" value="ECO:0007669"/>
    <property type="project" value="TreeGrafter"/>
</dbReference>